<evidence type="ECO:0000256" key="3">
    <source>
        <dbReference type="SAM" id="Phobius"/>
    </source>
</evidence>
<dbReference type="InParanoid" id="E1ZGE2"/>
<feature type="region of interest" description="Disordered" evidence="2">
    <location>
        <begin position="1"/>
        <end position="20"/>
    </location>
</feature>
<feature type="compositionally biased region" description="Basic and acidic residues" evidence="2">
    <location>
        <begin position="325"/>
        <end position="335"/>
    </location>
</feature>
<dbReference type="RefSeq" id="XP_005847022.1">
    <property type="nucleotide sequence ID" value="XM_005846960.1"/>
</dbReference>
<dbReference type="Proteomes" id="UP000008141">
    <property type="component" value="Unassembled WGS sequence"/>
</dbReference>
<accession>E1ZGE2</accession>
<feature type="region of interest" description="Disordered" evidence="2">
    <location>
        <begin position="309"/>
        <end position="360"/>
    </location>
</feature>
<organism evidence="5">
    <name type="scientific">Chlorella variabilis</name>
    <name type="common">Green alga</name>
    <dbReference type="NCBI Taxonomy" id="554065"/>
    <lineage>
        <taxon>Eukaryota</taxon>
        <taxon>Viridiplantae</taxon>
        <taxon>Chlorophyta</taxon>
        <taxon>core chlorophytes</taxon>
        <taxon>Trebouxiophyceae</taxon>
        <taxon>Chlorellales</taxon>
        <taxon>Chlorellaceae</taxon>
        <taxon>Chlorella clade</taxon>
        <taxon>Chlorella</taxon>
    </lineage>
</organism>
<gene>
    <name evidence="4" type="ORF">CHLNCDRAFT_58021</name>
</gene>
<reference evidence="4 5" key="1">
    <citation type="journal article" date="2010" name="Plant Cell">
        <title>The Chlorella variabilis NC64A genome reveals adaptation to photosymbiosis, coevolution with viruses, and cryptic sex.</title>
        <authorList>
            <person name="Blanc G."/>
            <person name="Duncan G."/>
            <person name="Agarkova I."/>
            <person name="Borodovsky M."/>
            <person name="Gurnon J."/>
            <person name="Kuo A."/>
            <person name="Lindquist E."/>
            <person name="Lucas S."/>
            <person name="Pangilinan J."/>
            <person name="Polle J."/>
            <person name="Salamov A."/>
            <person name="Terry A."/>
            <person name="Yamada T."/>
            <person name="Dunigan D.D."/>
            <person name="Grigoriev I.V."/>
            <person name="Claverie J.M."/>
            <person name="Van Etten J.L."/>
        </authorList>
    </citation>
    <scope>NUCLEOTIDE SEQUENCE [LARGE SCALE GENOMIC DNA]</scope>
    <source>
        <strain evidence="4 5">NC64A</strain>
    </source>
</reference>
<sequence length="473" mass="50861">MTDTLSSQPPPLAATPRETVPFSCEVGSKQVLVPQSPGSKATPAAAFQNQLFSPGLQRQGSWTIEAQRSGRMEAAVHSSASAGCGASPSTGWTDTPASAPYLESHKVDDLWGRLESLEQALKDMESKAVQHLDISLQEKVLATAAKIVQKRFLSDKELDKKLQMQILQTAIKVVKRHAAAAPSEEVITRRLEFEQGREAGAAGVVTGVQQYIAHIEQNVLELLEVRLATGVVRLEQRLDVVEEAQQRAVVAVPSQDASHQMLDRVAAVEAALVEQGRAVADLLAALRTRGAMELPQQEATAVGEAQAATAHQLADPAAAVAAEPTPREVMPDAGRDTATAEPSTHRQEPPRPAPAAQQLHQRKSVVVKRSLLADPCRSAASSPKPALSRLNTMHAAGTAQRIAMATAREQLAKQAMLAREEEEVKTPLWVSMMYVFGWTLLLVVGLAALTMGALAVMVKNGRLSESDLEFVWR</sequence>
<dbReference type="GeneID" id="17354177"/>
<evidence type="ECO:0000313" key="4">
    <source>
        <dbReference type="EMBL" id="EFN54920.1"/>
    </source>
</evidence>
<evidence type="ECO:0000256" key="1">
    <source>
        <dbReference type="SAM" id="Coils"/>
    </source>
</evidence>
<keyword evidence="3" id="KW-1133">Transmembrane helix</keyword>
<evidence type="ECO:0000313" key="5">
    <source>
        <dbReference type="Proteomes" id="UP000008141"/>
    </source>
</evidence>
<dbReference type="EMBL" id="GL433846">
    <property type="protein sequence ID" value="EFN54920.1"/>
    <property type="molecule type" value="Genomic_DNA"/>
</dbReference>
<dbReference type="AlphaFoldDB" id="E1ZGE2"/>
<feature type="coiled-coil region" evidence="1">
    <location>
        <begin position="107"/>
        <end position="134"/>
    </location>
</feature>
<keyword evidence="3" id="KW-0812">Transmembrane</keyword>
<dbReference type="KEGG" id="cvr:CHLNCDRAFT_58021"/>
<keyword evidence="3" id="KW-0472">Membrane</keyword>
<evidence type="ECO:0000256" key="2">
    <source>
        <dbReference type="SAM" id="MobiDB-lite"/>
    </source>
</evidence>
<dbReference type="OrthoDB" id="10581002at2759"/>
<name>E1ZGE2_CHLVA</name>
<feature type="region of interest" description="Disordered" evidence="2">
    <location>
        <begin position="76"/>
        <end position="97"/>
    </location>
</feature>
<feature type="compositionally biased region" description="Low complexity" evidence="2">
    <location>
        <begin position="309"/>
        <end position="322"/>
    </location>
</feature>
<protein>
    <submittedName>
        <fullName evidence="4">Expressed protein</fullName>
    </submittedName>
</protein>
<keyword evidence="1" id="KW-0175">Coiled coil</keyword>
<feature type="transmembrane region" description="Helical" evidence="3">
    <location>
        <begin position="435"/>
        <end position="458"/>
    </location>
</feature>
<keyword evidence="5" id="KW-1185">Reference proteome</keyword>
<feature type="compositionally biased region" description="Low complexity" evidence="2">
    <location>
        <begin position="76"/>
        <end position="91"/>
    </location>
</feature>
<proteinExistence type="predicted"/>